<evidence type="ECO:0000313" key="3">
    <source>
        <dbReference type="WBParaSite" id="SVE_1208600.1"/>
    </source>
</evidence>
<reference evidence="3" key="2">
    <citation type="submission" date="2015-08" db="UniProtKB">
        <authorList>
            <consortium name="WormBaseParasite"/>
        </authorList>
    </citation>
    <scope>IDENTIFICATION</scope>
</reference>
<keyword evidence="1" id="KW-0472">Membrane</keyword>
<keyword evidence="2" id="KW-1185">Reference proteome</keyword>
<dbReference type="Proteomes" id="UP000035680">
    <property type="component" value="Unassembled WGS sequence"/>
</dbReference>
<keyword evidence="1" id="KW-1133">Transmembrane helix</keyword>
<protein>
    <submittedName>
        <fullName evidence="3">Astacin domain-containing protein</fullName>
    </submittedName>
</protein>
<reference evidence="2" key="1">
    <citation type="submission" date="2014-07" db="EMBL/GenBank/DDBJ databases">
        <authorList>
            <person name="Martin A.A"/>
            <person name="De Silva N."/>
        </authorList>
    </citation>
    <scope>NUCLEOTIDE SEQUENCE</scope>
</reference>
<proteinExistence type="predicted"/>
<dbReference type="AlphaFoldDB" id="A0A0K0FQT6"/>
<accession>A0A0K0FQT6</accession>
<sequence>MNGIELLFLIILLHIVISYNVVFMKSKNKLSSPSINMNKIIEYEIQNELTDRTIKFAHELLERETCLNFTRVYTPSTSATVIRKSKKCSANAEIHNRKIYYYINVNDSCTERDMIQRLIYWSIDMRYQITKCLNKYGKMEFLADSIIDLLTHYYCEFVNPRETTVNINYNLLEFSGLKSQKELGIDPSNLEQRDYSAEISFRDVKSLNENICKNSCASKPCKNCKNYGYANPRNCKTNICPFFFDGTYCDKLMTPKRPDYCGDSSLTATSSKKIHVLDLNAECFYKIKSPSKSKKVRVKFTPIISSVHWDCKRYKILEIKYNTDKSKDGVMPCGKMIEFTVTGSKGTDVLIYHYKIAQEFKIKMEYQSVRS</sequence>
<keyword evidence="1" id="KW-0812">Transmembrane</keyword>
<feature type="transmembrane region" description="Helical" evidence="1">
    <location>
        <begin position="6"/>
        <end position="23"/>
    </location>
</feature>
<evidence type="ECO:0000313" key="2">
    <source>
        <dbReference type="Proteomes" id="UP000035680"/>
    </source>
</evidence>
<name>A0A0K0FQT6_STRVS</name>
<evidence type="ECO:0000256" key="1">
    <source>
        <dbReference type="SAM" id="Phobius"/>
    </source>
</evidence>
<dbReference type="WBParaSite" id="SVE_1208600.1">
    <property type="protein sequence ID" value="SVE_1208600.1"/>
    <property type="gene ID" value="SVE_1208600"/>
</dbReference>
<organism evidence="2 3">
    <name type="scientific">Strongyloides venezuelensis</name>
    <name type="common">Threadworm</name>
    <dbReference type="NCBI Taxonomy" id="75913"/>
    <lineage>
        <taxon>Eukaryota</taxon>
        <taxon>Metazoa</taxon>
        <taxon>Ecdysozoa</taxon>
        <taxon>Nematoda</taxon>
        <taxon>Chromadorea</taxon>
        <taxon>Rhabditida</taxon>
        <taxon>Tylenchina</taxon>
        <taxon>Panagrolaimomorpha</taxon>
        <taxon>Strongyloidoidea</taxon>
        <taxon>Strongyloididae</taxon>
        <taxon>Strongyloides</taxon>
    </lineage>
</organism>